<name>A0A3D2X8A3_9FIRM</name>
<proteinExistence type="predicted"/>
<dbReference type="EMBL" id="DPVV01000374">
    <property type="protein sequence ID" value="HCL02967.1"/>
    <property type="molecule type" value="Genomic_DNA"/>
</dbReference>
<gene>
    <name evidence="2" type="ORF">DHW61_11260</name>
</gene>
<dbReference type="InterPro" id="IPR046207">
    <property type="entry name" value="DUF6240"/>
</dbReference>
<feature type="region of interest" description="Disordered" evidence="1">
    <location>
        <begin position="817"/>
        <end position="836"/>
    </location>
</feature>
<dbReference type="Proteomes" id="UP000262969">
    <property type="component" value="Unassembled WGS sequence"/>
</dbReference>
<protein>
    <submittedName>
        <fullName evidence="2">Uncharacterized protein</fullName>
    </submittedName>
</protein>
<dbReference type="AlphaFoldDB" id="A0A3D2X8A3"/>
<evidence type="ECO:0000256" key="1">
    <source>
        <dbReference type="SAM" id="MobiDB-lite"/>
    </source>
</evidence>
<dbReference type="Pfam" id="PF19753">
    <property type="entry name" value="DUF6240"/>
    <property type="match status" value="2"/>
</dbReference>
<evidence type="ECO:0000313" key="2">
    <source>
        <dbReference type="EMBL" id="HCL02967.1"/>
    </source>
</evidence>
<feature type="compositionally biased region" description="Polar residues" evidence="1">
    <location>
        <begin position="821"/>
        <end position="834"/>
    </location>
</feature>
<comment type="caution">
    <text evidence="2">The sequence shown here is derived from an EMBL/GenBank/DDBJ whole genome shotgun (WGS) entry which is preliminary data.</text>
</comment>
<evidence type="ECO:0000313" key="3">
    <source>
        <dbReference type="Proteomes" id="UP000262969"/>
    </source>
</evidence>
<reference evidence="2 3" key="1">
    <citation type="journal article" date="2018" name="Nat. Biotechnol.">
        <title>A standardized bacterial taxonomy based on genome phylogeny substantially revises the tree of life.</title>
        <authorList>
            <person name="Parks D.H."/>
            <person name="Chuvochina M."/>
            <person name="Waite D.W."/>
            <person name="Rinke C."/>
            <person name="Skarshewski A."/>
            <person name="Chaumeil P.A."/>
            <person name="Hugenholtz P."/>
        </authorList>
    </citation>
    <scope>NUCLEOTIDE SEQUENCE [LARGE SCALE GENOMIC DNA]</scope>
    <source>
        <strain evidence="2">UBA11728</strain>
    </source>
</reference>
<sequence length="1142" mass="127352">MNMNGIYATGNQQKNQIEAISKEGANQPTYEVGQILEGIVLDVSDQIFINFSGRECKFSKETVPNAKEGEIRKFKITDVSKNGIVLKEVGSAEKQENKKEVTLLFTQVDAGKGTVSTQMSGETSVKDEEQDLKQTATCMTEEDYYELSEEGFSIEDFEQERLARALERIKTQKVIRGESLDAQKEIMKRTREMAEKIARACIPDEGMAKQIVDRLLNADLPVTVENVEQIVNAMKIASSLKIASSSKIAPSGSGLSENTMAYLIQHNLKPTIESIYKAEHSGNIARKQENEEAFRELEGAVKQILKEGNIPVEEESLQEAKWLFERNLPVTSDNIRYKMNLSSIKPEDQENMVLTGAVNALKDGKDPRQGVLLSTEEDKFKDFIETIHQISEETIDKATAYLRIEKGSNQSLDKLSLKFLMQVQNGEIKSDIEGINNLKVNADTGDIASITAKRQLEEIRLKLTVEASLKLSAKGISLETESIAKVVEGLKQLEEEYYEKLGQEVGIDARSQIDLLKQTVSTVDTLKQSSATVLSSTFTIRQQVSLSRLYDTSTLESDQLKNAKEAYEHLMTSPRADMGDSIKKAFGSVDSLLKEIQLDTTTANQRAVRILGYNNIEITQDNVLAMKAYDAKVSEVIEGLKPSVTASLIKDGVNPLTMNLDELSSTLKEHLKDNGTDSTDGFAKFLVELEANGEISPPERESYIGIYRLLHQIQKSDGAAIGAIVKAGGELNLKNLLTAVRSSKHGSMDERIDDDFGKLTKGAGYSNSITAQIDAAFYGEKLVREIQKEITPSALKEVMSMSNTSVYDSTLEELSEKLSKVNGQDSQNKTQNSLESEKFMEESLNKKDLLQKADLYESDRLEQIREISNNSSDELRFLKDYGLSNSIHNIVATKELLSQNDSIYKNASRLLQKKSIEELKKDPIDCIDNKEKLISSLEEFYHSLSVASDEVLIEPDVTANQVLEIKQLKSMIRLNQGLNKKEHYNIPLITEDSITNINLTVIHGTTNEGKVYISYPSNTFGTVQAELYASDETAKCFITVEDKAALENLKENQEILLEALKNQDISIASINIGIKSKTAQGYLYKSGKFYREAQLESASEKVKDNSLTPDATENRYDTETLYLAAKTIIQSFQKLEVSKEKE</sequence>
<accession>A0A3D2X8A3</accession>
<organism evidence="2 3">
    <name type="scientific">Lachnoclostridium phytofermentans</name>
    <dbReference type="NCBI Taxonomy" id="66219"/>
    <lineage>
        <taxon>Bacteria</taxon>
        <taxon>Bacillati</taxon>
        <taxon>Bacillota</taxon>
        <taxon>Clostridia</taxon>
        <taxon>Lachnospirales</taxon>
        <taxon>Lachnospiraceae</taxon>
    </lineage>
</organism>